<keyword evidence="3" id="KW-0786">Thiamine pyrophosphate</keyword>
<dbReference type="InterPro" id="IPR029061">
    <property type="entry name" value="THDP-binding"/>
</dbReference>
<dbReference type="GO" id="GO:0000287">
    <property type="term" value="F:magnesium ion binding"/>
    <property type="evidence" value="ECO:0007669"/>
    <property type="project" value="InterPro"/>
</dbReference>
<comment type="catalytic activity">
    <reaction evidence="5">
        <text>2-hydroxyoctadecanoyl-CoA = heptadecanal + formyl-CoA</text>
        <dbReference type="Rhea" id="RHEA:55196"/>
        <dbReference type="ChEBI" id="CHEBI:57376"/>
        <dbReference type="ChEBI" id="CHEBI:74116"/>
        <dbReference type="ChEBI" id="CHEBI:138631"/>
    </reaction>
    <physiologicalReaction direction="left-to-right" evidence="5">
        <dbReference type="Rhea" id="RHEA:55197"/>
    </physiologicalReaction>
</comment>
<evidence type="ECO:0000259" key="7">
    <source>
        <dbReference type="Pfam" id="PF00205"/>
    </source>
</evidence>
<evidence type="ECO:0000256" key="3">
    <source>
        <dbReference type="ARBA" id="ARBA00023052"/>
    </source>
</evidence>
<accession>A0AA35RMS5</accession>
<feature type="domain" description="Thiamine pyrophosphate enzyme TPP-binding" evidence="8">
    <location>
        <begin position="347"/>
        <end position="485"/>
    </location>
</feature>
<dbReference type="PANTHER" id="PTHR18968:SF167">
    <property type="entry name" value="ACETOLACTATE SYNTHASE LARGE SUBUNIT ILVB2-RELATED"/>
    <property type="match status" value="1"/>
</dbReference>
<dbReference type="PANTHER" id="PTHR18968">
    <property type="entry name" value="THIAMINE PYROPHOSPHATE ENZYMES"/>
    <property type="match status" value="1"/>
</dbReference>
<dbReference type="Pfam" id="PF00205">
    <property type="entry name" value="TPP_enzyme_M"/>
    <property type="match status" value="1"/>
</dbReference>
<dbReference type="CDD" id="cd07035">
    <property type="entry name" value="TPP_PYR_POX_like"/>
    <property type="match status" value="1"/>
</dbReference>
<gene>
    <name evidence="9" type="ORF">GBAR_LOCUS8982</name>
</gene>
<dbReference type="InterPro" id="IPR029035">
    <property type="entry name" value="DHS-like_NAD/FAD-binding_dom"/>
</dbReference>
<evidence type="ECO:0000313" key="10">
    <source>
        <dbReference type="Proteomes" id="UP001174909"/>
    </source>
</evidence>
<proteinExistence type="inferred from homology"/>
<protein>
    <recommendedName>
        <fullName evidence="2">2-hydroxyacyl-CoA lyase 2</fullName>
    </recommendedName>
    <alternativeName>
        <fullName evidence="4">IlvB-like protein</fullName>
    </alternativeName>
</protein>
<sequence>MTCSTRSSIGRTTCASSGDGWNWAVATWPTGTPAPTGKPGVLLTSTGPGAADSVGAMGEAYFSASSILQVTTNVESEFIGTGKMATHETKDQLGMFSAVTDWNAQIGQIESIPDHFVEAFVRFRERRPRPIELEVPTDLLGQSADVEVLQPREPQVPQGDPVQVERAWNLLRDAKRPVIFLGEEIHTTGGADYIIRLAERLGAAVVTGDGAKGTFPENHPLSLGMALGNRIWGQNPVLDWLGECDVALVLGSNLPYRSTSGVGLKLPKTIVHVLLDGEYIGRNYDTEVPIAANSGAVVRQFLNAAGDTDIGASDAYRRELRAWESIRAVIPDDTIFSLDATVPANRAVRCLQMNRPRSYMYPHGWAGLGFGFPAAMGAKVGRPQSPVVCVTGDGGFQYNAQELGTAVQYGINPIVMVFNDSAWGVLKGYQKDRGSRQMATDLVNPDFVKLFDSYGIGGTRVHNVSEMTRAVQDAVSADKIHLIEVVMPDGFPAFCQG</sequence>
<dbReference type="InterPro" id="IPR011766">
    <property type="entry name" value="TPP_enzyme_TPP-bd"/>
</dbReference>
<keyword evidence="10" id="KW-1185">Reference proteome</keyword>
<evidence type="ECO:0000256" key="6">
    <source>
        <dbReference type="ARBA" id="ARBA00048767"/>
    </source>
</evidence>
<comment type="catalytic activity">
    <reaction evidence="6">
        <text>(2R)-hydroxyhexadecanoyl-CoA = pentadecanal + formyl-CoA</text>
        <dbReference type="Rhea" id="RHEA:55212"/>
        <dbReference type="ChEBI" id="CHEBI:17302"/>
        <dbReference type="ChEBI" id="CHEBI:57376"/>
        <dbReference type="ChEBI" id="CHEBI:138654"/>
    </reaction>
    <physiologicalReaction direction="left-to-right" evidence="6">
        <dbReference type="Rhea" id="RHEA:55213"/>
    </physiologicalReaction>
</comment>
<dbReference type="SUPFAM" id="SSF52467">
    <property type="entry name" value="DHS-like NAD/FAD-binding domain"/>
    <property type="match status" value="1"/>
</dbReference>
<name>A0AA35RMS5_GEOBA</name>
<dbReference type="GO" id="GO:0009097">
    <property type="term" value="P:isoleucine biosynthetic process"/>
    <property type="evidence" value="ECO:0007669"/>
    <property type="project" value="TreeGrafter"/>
</dbReference>
<evidence type="ECO:0000256" key="2">
    <source>
        <dbReference type="ARBA" id="ARBA00018936"/>
    </source>
</evidence>
<dbReference type="GO" id="GO:0050660">
    <property type="term" value="F:flavin adenine dinucleotide binding"/>
    <property type="evidence" value="ECO:0007669"/>
    <property type="project" value="TreeGrafter"/>
</dbReference>
<dbReference type="SUPFAM" id="SSF52518">
    <property type="entry name" value="Thiamin diphosphate-binding fold (THDP-binding)"/>
    <property type="match status" value="2"/>
</dbReference>
<organism evidence="9 10">
    <name type="scientific">Geodia barretti</name>
    <name type="common">Barrett's horny sponge</name>
    <dbReference type="NCBI Taxonomy" id="519541"/>
    <lineage>
        <taxon>Eukaryota</taxon>
        <taxon>Metazoa</taxon>
        <taxon>Porifera</taxon>
        <taxon>Demospongiae</taxon>
        <taxon>Heteroscleromorpha</taxon>
        <taxon>Tetractinellida</taxon>
        <taxon>Astrophorina</taxon>
        <taxon>Geodiidae</taxon>
        <taxon>Geodia</taxon>
    </lineage>
</organism>
<evidence type="ECO:0000256" key="5">
    <source>
        <dbReference type="ARBA" id="ARBA00048738"/>
    </source>
</evidence>
<dbReference type="PROSITE" id="PS00187">
    <property type="entry name" value="TPP_ENZYMES"/>
    <property type="match status" value="1"/>
</dbReference>
<dbReference type="Gene3D" id="3.40.50.970">
    <property type="match status" value="2"/>
</dbReference>
<dbReference type="AlphaFoldDB" id="A0AA35RMS5"/>
<reference evidence="9" key="1">
    <citation type="submission" date="2023-03" db="EMBL/GenBank/DDBJ databases">
        <authorList>
            <person name="Steffen K."/>
            <person name="Cardenas P."/>
        </authorList>
    </citation>
    <scope>NUCLEOTIDE SEQUENCE</scope>
</reference>
<feature type="domain" description="Thiamine pyrophosphate enzyme central" evidence="7">
    <location>
        <begin position="164"/>
        <end position="300"/>
    </location>
</feature>
<evidence type="ECO:0000313" key="9">
    <source>
        <dbReference type="EMBL" id="CAI8014369.1"/>
    </source>
</evidence>
<evidence type="ECO:0000259" key="8">
    <source>
        <dbReference type="Pfam" id="PF02775"/>
    </source>
</evidence>
<dbReference type="InterPro" id="IPR012000">
    <property type="entry name" value="Thiamin_PyroP_enz_cen_dom"/>
</dbReference>
<dbReference type="CDD" id="cd00568">
    <property type="entry name" value="TPP_enzymes"/>
    <property type="match status" value="1"/>
</dbReference>
<comment type="similarity">
    <text evidence="1">Belongs to the TPP enzyme family.</text>
</comment>
<dbReference type="EMBL" id="CASHTH010001358">
    <property type="protein sequence ID" value="CAI8014369.1"/>
    <property type="molecule type" value="Genomic_DNA"/>
</dbReference>
<dbReference type="GO" id="GO:0009099">
    <property type="term" value="P:L-valine biosynthetic process"/>
    <property type="evidence" value="ECO:0007669"/>
    <property type="project" value="TreeGrafter"/>
</dbReference>
<evidence type="ECO:0000256" key="4">
    <source>
        <dbReference type="ARBA" id="ARBA00030510"/>
    </source>
</evidence>
<dbReference type="GO" id="GO:0030976">
    <property type="term" value="F:thiamine pyrophosphate binding"/>
    <property type="evidence" value="ECO:0007669"/>
    <property type="project" value="InterPro"/>
</dbReference>
<dbReference type="Gene3D" id="3.40.50.1220">
    <property type="entry name" value="TPP-binding domain"/>
    <property type="match status" value="1"/>
</dbReference>
<dbReference type="Proteomes" id="UP001174909">
    <property type="component" value="Unassembled WGS sequence"/>
</dbReference>
<dbReference type="InterPro" id="IPR000399">
    <property type="entry name" value="TPP-bd_CS"/>
</dbReference>
<evidence type="ECO:0000256" key="1">
    <source>
        <dbReference type="ARBA" id="ARBA00007812"/>
    </source>
</evidence>
<dbReference type="GO" id="GO:0005948">
    <property type="term" value="C:acetolactate synthase complex"/>
    <property type="evidence" value="ECO:0007669"/>
    <property type="project" value="TreeGrafter"/>
</dbReference>
<comment type="caution">
    <text evidence="9">The sequence shown here is derived from an EMBL/GenBank/DDBJ whole genome shotgun (WGS) entry which is preliminary data.</text>
</comment>
<dbReference type="GO" id="GO:0003984">
    <property type="term" value="F:acetolactate synthase activity"/>
    <property type="evidence" value="ECO:0007669"/>
    <property type="project" value="TreeGrafter"/>
</dbReference>
<dbReference type="Pfam" id="PF02775">
    <property type="entry name" value="TPP_enzyme_C"/>
    <property type="match status" value="1"/>
</dbReference>
<dbReference type="InterPro" id="IPR045229">
    <property type="entry name" value="TPP_enz"/>
</dbReference>